<feature type="transmembrane region" description="Helical" evidence="2">
    <location>
        <begin position="86"/>
        <end position="104"/>
    </location>
</feature>
<feature type="region of interest" description="Disordered" evidence="1">
    <location>
        <begin position="422"/>
        <end position="467"/>
    </location>
</feature>
<evidence type="ECO:0000313" key="6">
    <source>
        <dbReference type="Proteomes" id="UP000315003"/>
    </source>
</evidence>
<evidence type="ECO:0000259" key="4">
    <source>
        <dbReference type="Pfam" id="PF13579"/>
    </source>
</evidence>
<evidence type="ECO:0000259" key="3">
    <source>
        <dbReference type="Pfam" id="PF00534"/>
    </source>
</evidence>
<dbReference type="Gene3D" id="3.40.50.2000">
    <property type="entry name" value="Glycogen Phosphorylase B"/>
    <property type="match status" value="2"/>
</dbReference>
<dbReference type="Pfam" id="PF13579">
    <property type="entry name" value="Glyco_trans_4_4"/>
    <property type="match status" value="1"/>
</dbReference>
<evidence type="ECO:0000256" key="1">
    <source>
        <dbReference type="SAM" id="MobiDB-lite"/>
    </source>
</evidence>
<feature type="domain" description="Glycosyl transferase family 1" evidence="3">
    <location>
        <begin position="226"/>
        <end position="387"/>
    </location>
</feature>
<evidence type="ECO:0000313" key="5">
    <source>
        <dbReference type="EMBL" id="QDT59172.1"/>
    </source>
</evidence>
<dbReference type="PANTHER" id="PTHR45947">
    <property type="entry name" value="SULFOQUINOVOSYL TRANSFERASE SQD2"/>
    <property type="match status" value="1"/>
</dbReference>
<name>A0A517SSR7_9BACT</name>
<keyword evidence="6" id="KW-1185">Reference proteome</keyword>
<dbReference type="AlphaFoldDB" id="A0A517SSR7"/>
<feature type="domain" description="Glycosyltransferase subfamily 4-like N-terminal" evidence="4">
    <location>
        <begin position="20"/>
        <end position="203"/>
    </location>
</feature>
<dbReference type="InterPro" id="IPR001296">
    <property type="entry name" value="Glyco_trans_1"/>
</dbReference>
<accession>A0A517SSR7</accession>
<feature type="compositionally biased region" description="Polar residues" evidence="1">
    <location>
        <begin position="456"/>
        <end position="467"/>
    </location>
</feature>
<evidence type="ECO:0000256" key="2">
    <source>
        <dbReference type="SAM" id="Phobius"/>
    </source>
</evidence>
<sequence>MQIVFFSHYYAPEGNAPASRTAEHCQRWAQCDEHRVTVITCAPNVPDGKVYPGYRNRFRPTREMIDGVEVIRVWTWIRPGGGKLSLMLNYLSYLITALLTFFLVVRRPDVILATTPQFFCGIAGVLAGKLRRVPTVLEVRDIWPESIVTVGAMKRGWVIRTLEKLERWMYRSADHLVTVGPGYRDNILEKVDVRDRLSMVTNGVDPARFTPVADDGQLRKRYDLGDRLVCSYIGTIGRAHGLEIVIRAAQRLQETQSEQIAFLVVGGGANLDHLRQAVEDAGVQDRVVLTGRLDKSQMPAVLAASDVCLVHLSKVDLFEHVIPSKIFETMAMEKPIIMGVKGRARDIVLQAGAGVPLEPESDEELARFLDQRFDQPETLVEMGKRGRGFVMKYFDRDLLAADLLQILERVGRGDVFCHPDRRWEPQDSWDVSSGAGSLRESISGQQTPDADAVQVPDQSVGQDQSVS</sequence>
<keyword evidence="2" id="KW-0472">Membrane</keyword>
<gene>
    <name evidence="5" type="primary">pimB_1</name>
    <name evidence="5" type="ORF">SV7mr_16790</name>
</gene>
<dbReference type="InterPro" id="IPR050194">
    <property type="entry name" value="Glycosyltransferase_grp1"/>
</dbReference>
<keyword evidence="2" id="KW-0812">Transmembrane</keyword>
<keyword evidence="5" id="KW-0328">Glycosyltransferase</keyword>
<dbReference type="Proteomes" id="UP000315003">
    <property type="component" value="Chromosome"/>
</dbReference>
<dbReference type="InterPro" id="IPR028098">
    <property type="entry name" value="Glyco_trans_4-like_N"/>
</dbReference>
<keyword evidence="2" id="KW-1133">Transmembrane helix</keyword>
<dbReference type="SUPFAM" id="SSF53756">
    <property type="entry name" value="UDP-Glycosyltransferase/glycogen phosphorylase"/>
    <property type="match status" value="1"/>
</dbReference>
<organism evidence="5 6">
    <name type="scientific">Stieleria bergensis</name>
    <dbReference type="NCBI Taxonomy" id="2528025"/>
    <lineage>
        <taxon>Bacteria</taxon>
        <taxon>Pseudomonadati</taxon>
        <taxon>Planctomycetota</taxon>
        <taxon>Planctomycetia</taxon>
        <taxon>Pirellulales</taxon>
        <taxon>Pirellulaceae</taxon>
        <taxon>Stieleria</taxon>
    </lineage>
</organism>
<protein>
    <submittedName>
        <fullName evidence="5">GDP-mannose-dependent alpha-(1-6)-phosphatidylinositol monomannoside mannosyltransferase</fullName>
    </submittedName>
</protein>
<dbReference type="CDD" id="cd03794">
    <property type="entry name" value="GT4_WbuB-like"/>
    <property type="match status" value="1"/>
</dbReference>
<dbReference type="RefSeq" id="WP_419188242.1">
    <property type="nucleotide sequence ID" value="NZ_CP036272.1"/>
</dbReference>
<dbReference type="EMBL" id="CP036272">
    <property type="protein sequence ID" value="QDT59172.1"/>
    <property type="molecule type" value="Genomic_DNA"/>
</dbReference>
<dbReference type="PANTHER" id="PTHR45947:SF3">
    <property type="entry name" value="SULFOQUINOVOSYL TRANSFERASE SQD2"/>
    <property type="match status" value="1"/>
</dbReference>
<feature type="compositionally biased region" description="Polar residues" evidence="1">
    <location>
        <begin position="429"/>
        <end position="448"/>
    </location>
</feature>
<dbReference type="Pfam" id="PF00534">
    <property type="entry name" value="Glycos_transf_1"/>
    <property type="match status" value="1"/>
</dbReference>
<proteinExistence type="predicted"/>
<keyword evidence="5" id="KW-0808">Transferase</keyword>
<reference evidence="5 6" key="1">
    <citation type="submission" date="2019-02" db="EMBL/GenBank/DDBJ databases">
        <title>Deep-cultivation of Planctomycetes and their phenomic and genomic characterization uncovers novel biology.</title>
        <authorList>
            <person name="Wiegand S."/>
            <person name="Jogler M."/>
            <person name="Boedeker C."/>
            <person name="Pinto D."/>
            <person name="Vollmers J."/>
            <person name="Rivas-Marin E."/>
            <person name="Kohn T."/>
            <person name="Peeters S.H."/>
            <person name="Heuer A."/>
            <person name="Rast P."/>
            <person name="Oberbeckmann S."/>
            <person name="Bunk B."/>
            <person name="Jeske O."/>
            <person name="Meyerdierks A."/>
            <person name="Storesund J.E."/>
            <person name="Kallscheuer N."/>
            <person name="Luecker S."/>
            <person name="Lage O.M."/>
            <person name="Pohl T."/>
            <person name="Merkel B.J."/>
            <person name="Hornburger P."/>
            <person name="Mueller R.-W."/>
            <person name="Bruemmer F."/>
            <person name="Labrenz M."/>
            <person name="Spormann A.M."/>
            <person name="Op den Camp H."/>
            <person name="Overmann J."/>
            <person name="Amann R."/>
            <person name="Jetten M.S.M."/>
            <person name="Mascher T."/>
            <person name="Medema M.H."/>
            <person name="Devos D.P."/>
            <person name="Kaster A.-K."/>
            <person name="Ovreas L."/>
            <person name="Rohde M."/>
            <person name="Galperin M.Y."/>
            <person name="Jogler C."/>
        </authorList>
    </citation>
    <scope>NUCLEOTIDE SEQUENCE [LARGE SCALE GENOMIC DNA]</scope>
    <source>
        <strain evidence="5 6">SV_7m_r</strain>
    </source>
</reference>
<dbReference type="GO" id="GO:0016758">
    <property type="term" value="F:hexosyltransferase activity"/>
    <property type="evidence" value="ECO:0007669"/>
    <property type="project" value="TreeGrafter"/>
</dbReference>